<keyword evidence="2" id="KW-1185">Reference proteome</keyword>
<reference evidence="1" key="1">
    <citation type="submission" date="2023-11" db="EMBL/GenBank/DDBJ databases">
        <authorList>
            <person name="De Vega J J."/>
            <person name="De Vega J J."/>
        </authorList>
    </citation>
    <scope>NUCLEOTIDE SEQUENCE</scope>
</reference>
<protein>
    <submittedName>
        <fullName evidence="1">Uncharacterized protein</fullName>
    </submittedName>
</protein>
<dbReference type="AlphaFoldDB" id="A0AAD2HMB4"/>
<organism evidence="1 2">
    <name type="scientific">Mycena citricolor</name>
    <dbReference type="NCBI Taxonomy" id="2018698"/>
    <lineage>
        <taxon>Eukaryota</taxon>
        <taxon>Fungi</taxon>
        <taxon>Dikarya</taxon>
        <taxon>Basidiomycota</taxon>
        <taxon>Agaricomycotina</taxon>
        <taxon>Agaricomycetes</taxon>
        <taxon>Agaricomycetidae</taxon>
        <taxon>Agaricales</taxon>
        <taxon>Marasmiineae</taxon>
        <taxon>Mycenaceae</taxon>
        <taxon>Mycena</taxon>
    </lineage>
</organism>
<dbReference type="Proteomes" id="UP001295794">
    <property type="component" value="Unassembled WGS sequence"/>
</dbReference>
<proteinExistence type="predicted"/>
<evidence type="ECO:0000313" key="1">
    <source>
        <dbReference type="EMBL" id="CAK5278586.1"/>
    </source>
</evidence>
<accession>A0AAD2HMB4</accession>
<sequence length="159" mass="17698">MRKVTQATIARPRCSLADVTCPPSRCRQGSTIGPARPTGLALEDRPLVQFCRKSRHHDVAGKYQGVVRINSMLRLGFQFIPKCRKCRNPLTCARTNISNLNDDTTHMWPRTHRFSLDPHSRSMCGGQARISMAREFSSSTRTLGCTLLPTAQASRSSAL</sequence>
<gene>
    <name evidence="1" type="ORF">MYCIT1_LOCUS28014</name>
</gene>
<comment type="caution">
    <text evidence="1">The sequence shown here is derived from an EMBL/GenBank/DDBJ whole genome shotgun (WGS) entry which is preliminary data.</text>
</comment>
<name>A0AAD2HMB4_9AGAR</name>
<evidence type="ECO:0000313" key="2">
    <source>
        <dbReference type="Proteomes" id="UP001295794"/>
    </source>
</evidence>
<dbReference type="EMBL" id="CAVNYO010000423">
    <property type="protein sequence ID" value="CAK5278586.1"/>
    <property type="molecule type" value="Genomic_DNA"/>
</dbReference>